<keyword evidence="1" id="KW-0472">Membrane</keyword>
<keyword evidence="1" id="KW-0812">Transmembrane</keyword>
<dbReference type="AlphaFoldDB" id="X1QZ52"/>
<keyword evidence="1" id="KW-1133">Transmembrane helix</keyword>
<sequence length="51" mass="5271">MNKLLYSGIALMTAGVVGLIFAGVMEIATGEPVYWLVMKLTAGLFGVGGPL</sequence>
<accession>X1QZ52</accession>
<protein>
    <submittedName>
        <fullName evidence="2">Uncharacterized protein</fullName>
    </submittedName>
</protein>
<organism evidence="2">
    <name type="scientific">marine sediment metagenome</name>
    <dbReference type="NCBI Taxonomy" id="412755"/>
    <lineage>
        <taxon>unclassified sequences</taxon>
        <taxon>metagenomes</taxon>
        <taxon>ecological metagenomes</taxon>
    </lineage>
</organism>
<feature type="transmembrane region" description="Helical" evidence="1">
    <location>
        <begin position="6"/>
        <end position="25"/>
    </location>
</feature>
<gene>
    <name evidence="2" type="ORF">S12H4_00867</name>
</gene>
<proteinExistence type="predicted"/>
<feature type="non-terminal residue" evidence="2">
    <location>
        <position position="51"/>
    </location>
</feature>
<comment type="caution">
    <text evidence="2">The sequence shown here is derived from an EMBL/GenBank/DDBJ whole genome shotgun (WGS) entry which is preliminary data.</text>
</comment>
<name>X1QZ52_9ZZZZ</name>
<evidence type="ECO:0000313" key="2">
    <source>
        <dbReference type="EMBL" id="GAI60111.1"/>
    </source>
</evidence>
<evidence type="ECO:0000256" key="1">
    <source>
        <dbReference type="SAM" id="Phobius"/>
    </source>
</evidence>
<reference evidence="2" key="1">
    <citation type="journal article" date="2014" name="Front. Microbiol.">
        <title>High frequency of phylogenetically diverse reductive dehalogenase-homologous genes in deep subseafloor sedimentary metagenomes.</title>
        <authorList>
            <person name="Kawai M."/>
            <person name="Futagami T."/>
            <person name="Toyoda A."/>
            <person name="Takaki Y."/>
            <person name="Nishi S."/>
            <person name="Hori S."/>
            <person name="Arai W."/>
            <person name="Tsubouchi T."/>
            <person name="Morono Y."/>
            <person name="Uchiyama I."/>
            <person name="Ito T."/>
            <person name="Fujiyama A."/>
            <person name="Inagaki F."/>
            <person name="Takami H."/>
        </authorList>
    </citation>
    <scope>NUCLEOTIDE SEQUENCE</scope>
    <source>
        <strain evidence="2">Expedition CK06-06</strain>
    </source>
</reference>
<dbReference type="EMBL" id="BARW01000138">
    <property type="protein sequence ID" value="GAI60111.1"/>
    <property type="molecule type" value="Genomic_DNA"/>
</dbReference>